<sequence>MTTMENSTDVLAKIQSWYKRMCNDDWEHTYGIFISNIDNPGWSLKIEIKDTYLYDIGFKKIVLQREDEHDWITCNVKDGEFQGYGGPGNLAELLNVFLVWAESIEA</sequence>
<gene>
    <name evidence="1" type="ORF">REIFOR_01821</name>
</gene>
<dbReference type="AlphaFoldDB" id="A0A2K8KQD7"/>
<dbReference type="KEGG" id="rfo:REIFOR_01821"/>
<name>A0A2K8KQD7_9GAMM</name>
<dbReference type="EMBL" id="CP011797">
    <property type="protein sequence ID" value="ATX76958.1"/>
    <property type="molecule type" value="Genomic_DNA"/>
</dbReference>
<evidence type="ECO:0000313" key="2">
    <source>
        <dbReference type="Proteomes" id="UP000229757"/>
    </source>
</evidence>
<accession>A0A2K8KQD7</accession>
<dbReference type="Proteomes" id="UP000229757">
    <property type="component" value="Chromosome"/>
</dbReference>
<proteinExistence type="predicted"/>
<dbReference type="InterPro" id="IPR028228">
    <property type="entry name" value="Imm53"/>
</dbReference>
<organism evidence="1 2">
    <name type="scientific">Reinekea forsetii</name>
    <dbReference type="NCBI Taxonomy" id="1336806"/>
    <lineage>
        <taxon>Bacteria</taxon>
        <taxon>Pseudomonadati</taxon>
        <taxon>Pseudomonadota</taxon>
        <taxon>Gammaproteobacteria</taxon>
        <taxon>Oceanospirillales</taxon>
        <taxon>Saccharospirillaceae</taxon>
        <taxon>Reinekea</taxon>
    </lineage>
</organism>
<keyword evidence="2" id="KW-1185">Reference proteome</keyword>
<reference evidence="1 2" key="1">
    <citation type="journal article" date="2017" name="Environ. Microbiol.">
        <title>Genomic and physiological analyses of 'Reinekea forsetii' reveal a versatile opportunistic lifestyle during spring algae blooms.</title>
        <authorList>
            <person name="Avci B."/>
            <person name="Hahnke R.L."/>
            <person name="Chafee M."/>
            <person name="Fischer T."/>
            <person name="Gruber-Vodicka H."/>
            <person name="Tegetmeyer H.E."/>
            <person name="Harder J."/>
            <person name="Fuchs B.M."/>
            <person name="Amann R.I."/>
            <person name="Teeling H."/>
        </authorList>
    </citation>
    <scope>NUCLEOTIDE SEQUENCE [LARGE SCALE GENOMIC DNA]</scope>
    <source>
        <strain evidence="1 2">Hel1_31_D35</strain>
    </source>
</reference>
<evidence type="ECO:0000313" key="1">
    <source>
        <dbReference type="EMBL" id="ATX76958.1"/>
    </source>
</evidence>
<dbReference type="RefSeq" id="WP_227003650.1">
    <property type="nucleotide sequence ID" value="NZ_CP011797.1"/>
</dbReference>
<protein>
    <submittedName>
        <fullName evidence="1">IM33 superfamily protein</fullName>
    </submittedName>
</protein>
<dbReference type="Pfam" id="PF15580">
    <property type="entry name" value="Imm53"/>
    <property type="match status" value="1"/>
</dbReference>